<dbReference type="SMART" id="SM00422">
    <property type="entry name" value="HTH_MERR"/>
    <property type="match status" value="1"/>
</dbReference>
<dbReference type="InterPro" id="IPR047057">
    <property type="entry name" value="MerR_fam"/>
</dbReference>
<proteinExistence type="predicted"/>
<gene>
    <name evidence="5" type="ORF">MW290_04315</name>
</gene>
<dbReference type="EMBL" id="CP097635">
    <property type="protein sequence ID" value="URI07828.1"/>
    <property type="molecule type" value="Genomic_DNA"/>
</dbReference>
<dbReference type="PRINTS" id="PR00040">
    <property type="entry name" value="HTHMERR"/>
</dbReference>
<keyword evidence="1" id="KW-0805">Transcription regulation</keyword>
<accession>A0ABY4S4A6</accession>
<keyword evidence="6" id="KW-1185">Reference proteome</keyword>
<evidence type="ECO:0000256" key="3">
    <source>
        <dbReference type="ARBA" id="ARBA00023163"/>
    </source>
</evidence>
<dbReference type="Proteomes" id="UP001056201">
    <property type="component" value="Chromosome 1"/>
</dbReference>
<dbReference type="Pfam" id="PF09278">
    <property type="entry name" value="MerR-DNA-bind"/>
    <property type="match status" value="1"/>
</dbReference>
<evidence type="ECO:0000256" key="1">
    <source>
        <dbReference type="ARBA" id="ARBA00023015"/>
    </source>
</evidence>
<dbReference type="InterPro" id="IPR000551">
    <property type="entry name" value="MerR-type_HTH_dom"/>
</dbReference>
<dbReference type="Pfam" id="PF00376">
    <property type="entry name" value="MerR"/>
    <property type="match status" value="1"/>
</dbReference>
<evidence type="ECO:0000313" key="6">
    <source>
        <dbReference type="Proteomes" id="UP001056201"/>
    </source>
</evidence>
<evidence type="ECO:0000256" key="2">
    <source>
        <dbReference type="ARBA" id="ARBA00023125"/>
    </source>
</evidence>
<feature type="domain" description="HTH merR-type" evidence="4">
    <location>
        <begin position="4"/>
        <end position="73"/>
    </location>
</feature>
<organism evidence="5 6">
    <name type="scientific">Aquincola tertiaricarbonis</name>
    <dbReference type="NCBI Taxonomy" id="391953"/>
    <lineage>
        <taxon>Bacteria</taxon>
        <taxon>Pseudomonadati</taxon>
        <taxon>Pseudomonadota</taxon>
        <taxon>Betaproteobacteria</taxon>
        <taxon>Burkholderiales</taxon>
        <taxon>Sphaerotilaceae</taxon>
        <taxon>Aquincola</taxon>
    </lineage>
</organism>
<evidence type="ECO:0000259" key="4">
    <source>
        <dbReference type="PROSITE" id="PS50937"/>
    </source>
</evidence>
<dbReference type="CDD" id="cd04785">
    <property type="entry name" value="HTH_CadR-PbrR-like"/>
    <property type="match status" value="1"/>
</dbReference>
<reference evidence="5" key="1">
    <citation type="submission" date="2022-05" db="EMBL/GenBank/DDBJ databases">
        <title>An RpoN-dependent PEP-CTERM gene is involved in floc formation of an Aquincola tertiaricarbonis strain.</title>
        <authorList>
            <person name="Qiu D."/>
            <person name="Xia M."/>
        </authorList>
    </citation>
    <scope>NUCLEOTIDE SEQUENCE</scope>
    <source>
        <strain evidence="5">RN12</strain>
    </source>
</reference>
<keyword evidence="3" id="KW-0804">Transcription</keyword>
<dbReference type="InterPro" id="IPR009061">
    <property type="entry name" value="DNA-bd_dom_put_sf"/>
</dbReference>
<dbReference type="PROSITE" id="PS50937">
    <property type="entry name" value="HTH_MERR_2"/>
    <property type="match status" value="1"/>
</dbReference>
<dbReference type="PANTHER" id="PTHR30204">
    <property type="entry name" value="REDOX-CYCLING DRUG-SENSING TRANSCRIPTIONAL ACTIVATOR SOXR"/>
    <property type="match status" value="1"/>
</dbReference>
<name>A0ABY4S4A6_AQUTE</name>
<dbReference type="InterPro" id="IPR015358">
    <property type="entry name" value="Tscrpt_reg_MerR_DNA-bd"/>
</dbReference>
<dbReference type="SUPFAM" id="SSF46955">
    <property type="entry name" value="Putative DNA-binding domain"/>
    <property type="match status" value="1"/>
</dbReference>
<evidence type="ECO:0000313" key="5">
    <source>
        <dbReference type="EMBL" id="URI07828.1"/>
    </source>
</evidence>
<dbReference type="PANTHER" id="PTHR30204:SF94">
    <property type="entry name" value="HEAVY METAL-DEPENDENT TRANSCRIPTIONAL REGULATOR HI_0293-RELATED"/>
    <property type="match status" value="1"/>
</dbReference>
<protein>
    <submittedName>
        <fullName evidence="5">Helix-turn-helix domain-containing protein</fullName>
    </submittedName>
</protein>
<dbReference type="RefSeq" id="WP_250196057.1">
    <property type="nucleotide sequence ID" value="NZ_CP097635.1"/>
</dbReference>
<dbReference type="Gene3D" id="1.10.1660.10">
    <property type="match status" value="1"/>
</dbReference>
<keyword evidence="2" id="KW-0238">DNA-binding</keyword>
<sequence>MSARLSIGLVARRTGATVPTVRYYEEIGLLPAASRTASGQRSYDEATVRRLVFIRRCRDFGFSIDQVRELVGLVDEPDRPCVEVRDIAASHLQQVRRKLDELKALETSLSAIVCGCDVACAGGAAVDCTILEDLAVPGEDPARAPGTGCCPPRAVEAPLFNEAQGHGVRPSG</sequence>